<proteinExistence type="predicted"/>
<sequence length="131" mass="14812">MPNAVLVIDMVRGFFEEGNPLYLGERARRIIPNIQRLLEQEIEKGSRVFFLCDHHTPDDPEFAMFPPHCISGTAEAEVIPELANFSKSPGDVIPKRRFSCFLETDLEEKLKAFAPEKLIVCGVVTDICVLH</sequence>
<dbReference type="EMBL" id="BARS01054495">
    <property type="protein sequence ID" value="GAG49277.1"/>
    <property type="molecule type" value="Genomic_DNA"/>
</dbReference>
<dbReference type="CDD" id="cd00431">
    <property type="entry name" value="cysteine_hydrolases"/>
    <property type="match status" value="1"/>
</dbReference>
<comment type="caution">
    <text evidence="3">The sequence shown here is derived from an EMBL/GenBank/DDBJ whole genome shotgun (WGS) entry which is preliminary data.</text>
</comment>
<dbReference type="PANTHER" id="PTHR43540">
    <property type="entry name" value="PEROXYUREIDOACRYLATE/UREIDOACRYLATE AMIDOHYDROLASE-RELATED"/>
    <property type="match status" value="1"/>
</dbReference>
<accession>X0YQY4</accession>
<organism evidence="3">
    <name type="scientific">marine sediment metagenome</name>
    <dbReference type="NCBI Taxonomy" id="412755"/>
    <lineage>
        <taxon>unclassified sequences</taxon>
        <taxon>metagenomes</taxon>
        <taxon>ecological metagenomes</taxon>
    </lineage>
</organism>
<protein>
    <recommendedName>
        <fullName evidence="2">Isochorismatase-like domain-containing protein</fullName>
    </recommendedName>
</protein>
<reference evidence="3" key="1">
    <citation type="journal article" date="2014" name="Front. Microbiol.">
        <title>High frequency of phylogenetically diverse reductive dehalogenase-homologous genes in deep subseafloor sedimentary metagenomes.</title>
        <authorList>
            <person name="Kawai M."/>
            <person name="Futagami T."/>
            <person name="Toyoda A."/>
            <person name="Takaki Y."/>
            <person name="Nishi S."/>
            <person name="Hori S."/>
            <person name="Arai W."/>
            <person name="Tsubouchi T."/>
            <person name="Morono Y."/>
            <person name="Uchiyama I."/>
            <person name="Ito T."/>
            <person name="Fujiyama A."/>
            <person name="Inagaki F."/>
            <person name="Takami H."/>
        </authorList>
    </citation>
    <scope>NUCLEOTIDE SEQUENCE</scope>
    <source>
        <strain evidence="3">Expedition CK06-06</strain>
    </source>
</reference>
<feature type="non-terminal residue" evidence="3">
    <location>
        <position position="131"/>
    </location>
</feature>
<dbReference type="AlphaFoldDB" id="X0YQY4"/>
<name>X0YQY4_9ZZZZ</name>
<dbReference type="Gene3D" id="3.40.50.850">
    <property type="entry name" value="Isochorismatase-like"/>
    <property type="match status" value="1"/>
</dbReference>
<gene>
    <name evidence="3" type="ORF">S01H1_80666</name>
</gene>
<dbReference type="InterPro" id="IPR036380">
    <property type="entry name" value="Isochorismatase-like_sf"/>
</dbReference>
<evidence type="ECO:0000259" key="2">
    <source>
        <dbReference type="Pfam" id="PF00857"/>
    </source>
</evidence>
<evidence type="ECO:0000256" key="1">
    <source>
        <dbReference type="ARBA" id="ARBA00022801"/>
    </source>
</evidence>
<evidence type="ECO:0000313" key="3">
    <source>
        <dbReference type="EMBL" id="GAG49277.1"/>
    </source>
</evidence>
<dbReference type="PANTHER" id="PTHR43540:SF6">
    <property type="entry name" value="ISOCHORISMATASE-LIKE DOMAIN-CONTAINING PROTEIN"/>
    <property type="match status" value="1"/>
</dbReference>
<keyword evidence="1" id="KW-0378">Hydrolase</keyword>
<dbReference type="GO" id="GO:0016787">
    <property type="term" value="F:hydrolase activity"/>
    <property type="evidence" value="ECO:0007669"/>
    <property type="project" value="UniProtKB-KW"/>
</dbReference>
<feature type="domain" description="Isochorismatase-like" evidence="2">
    <location>
        <begin position="4"/>
        <end position="131"/>
    </location>
</feature>
<dbReference type="SUPFAM" id="SSF52499">
    <property type="entry name" value="Isochorismatase-like hydrolases"/>
    <property type="match status" value="1"/>
</dbReference>
<dbReference type="InterPro" id="IPR000868">
    <property type="entry name" value="Isochorismatase-like_dom"/>
</dbReference>
<dbReference type="Pfam" id="PF00857">
    <property type="entry name" value="Isochorismatase"/>
    <property type="match status" value="1"/>
</dbReference>
<dbReference type="InterPro" id="IPR050272">
    <property type="entry name" value="Isochorismatase-like_hydrls"/>
</dbReference>